<evidence type="ECO:0000256" key="1">
    <source>
        <dbReference type="ARBA" id="ARBA00023125"/>
    </source>
</evidence>
<feature type="DNA-binding region" description="OmpR/PhoB-type" evidence="2">
    <location>
        <begin position="8"/>
        <end position="104"/>
    </location>
</feature>
<dbReference type="InterPro" id="IPR016032">
    <property type="entry name" value="Sig_transdc_resp-reg_C-effctor"/>
</dbReference>
<keyword evidence="3" id="KW-0812">Transmembrane</keyword>
<keyword evidence="6" id="KW-1185">Reference proteome</keyword>
<gene>
    <name evidence="5" type="ORF">I4Q42_22405</name>
</gene>
<accession>A0ABS0T4L5</accession>
<dbReference type="SMART" id="SM00862">
    <property type="entry name" value="Trans_reg_C"/>
    <property type="match status" value="1"/>
</dbReference>
<sequence length="670" mass="72349">MKTALANAPDLELGAGVLRPSTCEFTYPGGVRTLEPQVMQVLLVLAGSKGRVVSRDTLVEQCWDGRSISEDAINRVMSRIRQLASATGAFSLTTIRSVGYRVEAAHDAASPRLVSETRAAPIAGGRPLRAAAVAAGIIVAILALAGVGILAWPLVKPAGVPPAIRHEAYSIAVLPGVATSPDRTKALSHLGERLRLSVSRMSGLRVVDTAVIGQPGQRSATDLVLNGDVDTADGQETITLSLDDGRTGVRVWGATFDNRGPPGLGAEERAISSATRYLALWLGDRRAGLPAAREPESPDTLALVAKADRKYLEGSEARELRDWALAKQRSAEARALSDEALAREPGSVAALMLRYRVSILPFHPRDGENEAEFRARQTRAADAVNKALAINPDDPEVLIAAAKQLESVLHWDDARRLLDRAVALAPNSAEANTWYAYSLGLTGKCDAGLRHAQLASALDPERTWRGLTVPRLMLCAGRSDEAVKAYLGLVRRDRTHLFVLGDLHLILLTRRQPSEMRAVATQVREQVWGGKPPPLVAARLERLVAAADAIEGRPQRYLEMIRRDEAAVRQGSPARVGFSRSLPDALFVLALEYAHAGSTEEAMSRLEEAVRGGSLYLPWALPHGSAEFPSSVRRDPRYFALWRSSPQLSALMEERRRSVAQRTAPASAGQ</sequence>
<dbReference type="Proteomes" id="UP000639859">
    <property type="component" value="Unassembled WGS sequence"/>
</dbReference>
<evidence type="ECO:0000256" key="3">
    <source>
        <dbReference type="SAM" id="Phobius"/>
    </source>
</evidence>
<organism evidence="5 6">
    <name type="scientific">Caulobacter hibisci</name>
    <dbReference type="NCBI Taxonomy" id="2035993"/>
    <lineage>
        <taxon>Bacteria</taxon>
        <taxon>Pseudomonadati</taxon>
        <taxon>Pseudomonadota</taxon>
        <taxon>Alphaproteobacteria</taxon>
        <taxon>Caulobacterales</taxon>
        <taxon>Caulobacteraceae</taxon>
        <taxon>Caulobacter</taxon>
    </lineage>
</organism>
<keyword evidence="3" id="KW-1133">Transmembrane helix</keyword>
<keyword evidence="3" id="KW-0472">Membrane</keyword>
<dbReference type="Gene3D" id="1.25.40.10">
    <property type="entry name" value="Tetratricopeptide repeat domain"/>
    <property type="match status" value="1"/>
</dbReference>
<dbReference type="InterPro" id="IPR001867">
    <property type="entry name" value="OmpR/PhoB-type_DNA-bd"/>
</dbReference>
<keyword evidence="1 2" id="KW-0238">DNA-binding</keyword>
<comment type="caution">
    <text evidence="5">The sequence shown here is derived from an EMBL/GenBank/DDBJ whole genome shotgun (WGS) entry which is preliminary data.</text>
</comment>
<dbReference type="SUPFAM" id="SSF48452">
    <property type="entry name" value="TPR-like"/>
    <property type="match status" value="1"/>
</dbReference>
<evidence type="ECO:0000313" key="5">
    <source>
        <dbReference type="EMBL" id="MBI1686431.1"/>
    </source>
</evidence>
<reference evidence="5 6" key="1">
    <citation type="submission" date="2020-11" db="EMBL/GenBank/DDBJ databases">
        <title>genome sequence of strain KACC 18849.</title>
        <authorList>
            <person name="Gao J."/>
            <person name="Zhang X."/>
        </authorList>
    </citation>
    <scope>NUCLEOTIDE SEQUENCE [LARGE SCALE GENOMIC DNA]</scope>
    <source>
        <strain evidence="5 6">KACC 18849</strain>
    </source>
</reference>
<dbReference type="EMBL" id="JADWOX010000022">
    <property type="protein sequence ID" value="MBI1686431.1"/>
    <property type="molecule type" value="Genomic_DNA"/>
</dbReference>
<dbReference type="SUPFAM" id="SSF46894">
    <property type="entry name" value="C-terminal effector domain of the bipartite response regulators"/>
    <property type="match status" value="1"/>
</dbReference>
<protein>
    <submittedName>
        <fullName evidence="5">Winged helix-turn-helix domain-containing protein</fullName>
    </submittedName>
</protein>
<evidence type="ECO:0000256" key="2">
    <source>
        <dbReference type="PROSITE-ProRule" id="PRU01091"/>
    </source>
</evidence>
<dbReference type="RefSeq" id="WP_198578322.1">
    <property type="nucleotide sequence ID" value="NZ_JADWOX010000022.1"/>
</dbReference>
<dbReference type="InterPro" id="IPR011990">
    <property type="entry name" value="TPR-like_helical_dom_sf"/>
</dbReference>
<dbReference type="CDD" id="cd00383">
    <property type="entry name" value="trans_reg_C"/>
    <property type="match status" value="1"/>
</dbReference>
<feature type="domain" description="OmpR/PhoB-type" evidence="4">
    <location>
        <begin position="8"/>
        <end position="104"/>
    </location>
</feature>
<dbReference type="Pfam" id="PF00486">
    <property type="entry name" value="Trans_reg_C"/>
    <property type="match status" value="1"/>
</dbReference>
<feature type="transmembrane region" description="Helical" evidence="3">
    <location>
        <begin position="130"/>
        <end position="155"/>
    </location>
</feature>
<dbReference type="PROSITE" id="PS51755">
    <property type="entry name" value="OMPR_PHOB"/>
    <property type="match status" value="1"/>
</dbReference>
<dbReference type="InterPro" id="IPR036388">
    <property type="entry name" value="WH-like_DNA-bd_sf"/>
</dbReference>
<evidence type="ECO:0000259" key="4">
    <source>
        <dbReference type="PROSITE" id="PS51755"/>
    </source>
</evidence>
<name>A0ABS0T4L5_9CAUL</name>
<evidence type="ECO:0000313" key="6">
    <source>
        <dbReference type="Proteomes" id="UP000639859"/>
    </source>
</evidence>
<dbReference type="Gene3D" id="1.10.10.10">
    <property type="entry name" value="Winged helix-like DNA-binding domain superfamily/Winged helix DNA-binding domain"/>
    <property type="match status" value="1"/>
</dbReference>
<proteinExistence type="predicted"/>